<evidence type="ECO:0000313" key="2">
    <source>
        <dbReference type="Proteomes" id="UP001054252"/>
    </source>
</evidence>
<name>A0AAV5MUV0_9ROSI</name>
<proteinExistence type="predicted"/>
<evidence type="ECO:0000313" key="1">
    <source>
        <dbReference type="EMBL" id="GKV52623.1"/>
    </source>
</evidence>
<comment type="caution">
    <text evidence="1">The sequence shown here is derived from an EMBL/GenBank/DDBJ whole genome shotgun (WGS) entry which is preliminary data.</text>
</comment>
<reference evidence="1 2" key="1">
    <citation type="journal article" date="2021" name="Commun. Biol.">
        <title>The genome of Shorea leprosula (Dipterocarpaceae) highlights the ecological relevance of drought in aseasonal tropical rainforests.</title>
        <authorList>
            <person name="Ng K.K.S."/>
            <person name="Kobayashi M.J."/>
            <person name="Fawcett J.A."/>
            <person name="Hatakeyama M."/>
            <person name="Paape T."/>
            <person name="Ng C.H."/>
            <person name="Ang C.C."/>
            <person name="Tnah L.H."/>
            <person name="Lee C.T."/>
            <person name="Nishiyama T."/>
            <person name="Sese J."/>
            <person name="O'Brien M.J."/>
            <person name="Copetti D."/>
            <person name="Mohd Noor M.I."/>
            <person name="Ong R.C."/>
            <person name="Putra M."/>
            <person name="Sireger I.Z."/>
            <person name="Indrioko S."/>
            <person name="Kosugi Y."/>
            <person name="Izuno A."/>
            <person name="Isagi Y."/>
            <person name="Lee S.L."/>
            <person name="Shimizu K.K."/>
        </authorList>
    </citation>
    <scope>NUCLEOTIDE SEQUENCE [LARGE SCALE GENOMIC DNA]</scope>
    <source>
        <strain evidence="1">214</strain>
    </source>
</reference>
<keyword evidence="2" id="KW-1185">Reference proteome</keyword>
<organism evidence="1 2">
    <name type="scientific">Rubroshorea leprosula</name>
    <dbReference type="NCBI Taxonomy" id="152421"/>
    <lineage>
        <taxon>Eukaryota</taxon>
        <taxon>Viridiplantae</taxon>
        <taxon>Streptophyta</taxon>
        <taxon>Embryophyta</taxon>
        <taxon>Tracheophyta</taxon>
        <taxon>Spermatophyta</taxon>
        <taxon>Magnoliopsida</taxon>
        <taxon>eudicotyledons</taxon>
        <taxon>Gunneridae</taxon>
        <taxon>Pentapetalae</taxon>
        <taxon>rosids</taxon>
        <taxon>malvids</taxon>
        <taxon>Malvales</taxon>
        <taxon>Dipterocarpaceae</taxon>
        <taxon>Rubroshorea</taxon>
    </lineage>
</organism>
<dbReference type="EMBL" id="BPVZ01000786">
    <property type="protein sequence ID" value="GKV52623.1"/>
    <property type="molecule type" value="Genomic_DNA"/>
</dbReference>
<dbReference type="Proteomes" id="UP001054252">
    <property type="component" value="Unassembled WGS sequence"/>
</dbReference>
<gene>
    <name evidence="1" type="ORF">SLEP1_g59197</name>
</gene>
<accession>A0AAV5MUV0</accession>
<protein>
    <submittedName>
        <fullName evidence="1">Uncharacterized protein</fullName>
    </submittedName>
</protein>
<sequence length="36" mass="3925">MYGPRKVAWGGSAFDASIGFLDVLDDTKSHHLNFTA</sequence>
<dbReference type="AlphaFoldDB" id="A0AAV5MUV0"/>